<dbReference type="GO" id="GO:0016020">
    <property type="term" value="C:membrane"/>
    <property type="evidence" value="ECO:0007669"/>
    <property type="project" value="UniProtKB-SubCell"/>
</dbReference>
<evidence type="ECO:0000256" key="6">
    <source>
        <dbReference type="SAM" id="Phobius"/>
    </source>
</evidence>
<evidence type="ECO:0000256" key="2">
    <source>
        <dbReference type="ARBA" id="ARBA00022692"/>
    </source>
</evidence>
<feature type="transmembrane region" description="Helical" evidence="6">
    <location>
        <begin position="172"/>
        <end position="194"/>
    </location>
</feature>
<feature type="transmembrane region" description="Helical" evidence="6">
    <location>
        <begin position="135"/>
        <end position="160"/>
    </location>
</feature>
<keyword evidence="3 6" id="KW-1133">Transmembrane helix</keyword>
<evidence type="ECO:0000256" key="5">
    <source>
        <dbReference type="SAM" id="MobiDB-lite"/>
    </source>
</evidence>
<evidence type="ECO:0000256" key="3">
    <source>
        <dbReference type="ARBA" id="ARBA00022989"/>
    </source>
</evidence>
<dbReference type="PANTHER" id="PTHR31465:SF15">
    <property type="entry name" value="LIPID TRANSPORTER ATNI-RELATED"/>
    <property type="match status" value="1"/>
</dbReference>
<dbReference type="AlphaFoldDB" id="A0A261XTL1"/>
<comment type="subcellular location">
    <subcellularLocation>
        <location evidence="1">Membrane</location>
        <topology evidence="1">Multi-pass membrane protein</topology>
    </subcellularLocation>
</comment>
<feature type="transmembrane region" description="Helical" evidence="6">
    <location>
        <begin position="20"/>
        <end position="40"/>
    </location>
</feature>
<dbReference type="PANTHER" id="PTHR31465">
    <property type="entry name" value="PROTEIN RTA1-RELATED"/>
    <property type="match status" value="1"/>
</dbReference>
<dbReference type="Pfam" id="PF04479">
    <property type="entry name" value="RTA1"/>
    <property type="match status" value="1"/>
</dbReference>
<keyword evidence="4 6" id="KW-0472">Membrane</keyword>
<feature type="compositionally biased region" description="Basic and acidic residues" evidence="5">
    <location>
        <begin position="251"/>
        <end position="266"/>
    </location>
</feature>
<feature type="transmembrane region" description="Helical" evidence="6">
    <location>
        <begin position="94"/>
        <end position="115"/>
    </location>
</feature>
<organism evidence="7 8">
    <name type="scientific">Bifiguratus adelaidae</name>
    <dbReference type="NCBI Taxonomy" id="1938954"/>
    <lineage>
        <taxon>Eukaryota</taxon>
        <taxon>Fungi</taxon>
        <taxon>Fungi incertae sedis</taxon>
        <taxon>Mucoromycota</taxon>
        <taxon>Mucoromycotina</taxon>
        <taxon>Endogonomycetes</taxon>
        <taxon>Endogonales</taxon>
        <taxon>Endogonales incertae sedis</taxon>
        <taxon>Bifiguratus</taxon>
    </lineage>
</organism>
<comment type="caution">
    <text evidence="7">The sequence shown here is derived from an EMBL/GenBank/DDBJ whole genome shotgun (WGS) entry which is preliminary data.</text>
</comment>
<evidence type="ECO:0000256" key="4">
    <source>
        <dbReference type="ARBA" id="ARBA00023136"/>
    </source>
</evidence>
<sequence>LFALTTIGHIYQAWRLKKTFCWVLIMGGIWEVIAMGTRIIEIINSSNKSLNQTSFVFILLAPLWINAFCYIIVGRMIHFYMPDHQVAGIKGERVAMIFVLADISSFIVQLGGALIATGTGNNVSYNQTMTGLHVYTAGICYQEAVIIAVIVLLILFQLRLKHQSALGDKQSAYRLLIVLYSALTLITWRIAYRIVEYSSGTKTPLRNQISDNEWYLYVFDTGPMFLALVVFHLYHPGRVLVGENSEFPKLTKEEKRQKKEDKMLAKKEKRRLKAEKKLSAVSSLPLQDV</sequence>
<proteinExistence type="predicted"/>
<dbReference type="EMBL" id="MVBO01000295">
    <property type="protein sequence ID" value="OZJ01584.1"/>
    <property type="molecule type" value="Genomic_DNA"/>
</dbReference>
<feature type="transmembrane region" description="Helical" evidence="6">
    <location>
        <begin position="214"/>
        <end position="234"/>
    </location>
</feature>
<dbReference type="OrthoDB" id="5384040at2759"/>
<evidence type="ECO:0000313" key="8">
    <source>
        <dbReference type="Proteomes" id="UP000242875"/>
    </source>
</evidence>
<feature type="region of interest" description="Disordered" evidence="5">
    <location>
        <begin position="251"/>
        <end position="271"/>
    </location>
</feature>
<dbReference type="InterPro" id="IPR007568">
    <property type="entry name" value="RTA1"/>
</dbReference>
<gene>
    <name evidence="7" type="ORF">BZG36_05540</name>
</gene>
<feature type="transmembrane region" description="Helical" evidence="6">
    <location>
        <begin position="52"/>
        <end position="73"/>
    </location>
</feature>
<name>A0A261XTL1_9FUNG</name>
<dbReference type="Proteomes" id="UP000242875">
    <property type="component" value="Unassembled WGS sequence"/>
</dbReference>
<feature type="non-terminal residue" evidence="7">
    <location>
        <position position="1"/>
    </location>
</feature>
<accession>A0A261XTL1</accession>
<protein>
    <recommendedName>
        <fullName evidence="9">RTA1 like protein</fullName>
    </recommendedName>
</protein>
<evidence type="ECO:0008006" key="9">
    <source>
        <dbReference type="Google" id="ProtNLM"/>
    </source>
</evidence>
<reference evidence="7 8" key="1">
    <citation type="journal article" date="2017" name="Mycologia">
        <title>Bifiguratus adelaidae, gen. et sp. nov., a new member of Mucoromycotina in endophytic and soil-dwelling habitats.</title>
        <authorList>
            <person name="Torres-Cruz T.J."/>
            <person name="Billingsley Tobias T.L."/>
            <person name="Almatruk M."/>
            <person name="Hesse C."/>
            <person name="Kuske C.R."/>
            <person name="Desiro A."/>
            <person name="Benucci G.M."/>
            <person name="Bonito G."/>
            <person name="Stajich J.E."/>
            <person name="Dunlap C."/>
            <person name="Arnold A.E."/>
            <person name="Porras-Alfaro A."/>
        </authorList>
    </citation>
    <scope>NUCLEOTIDE SEQUENCE [LARGE SCALE GENOMIC DNA]</scope>
    <source>
        <strain evidence="7 8">AZ0501</strain>
    </source>
</reference>
<evidence type="ECO:0000313" key="7">
    <source>
        <dbReference type="EMBL" id="OZJ01584.1"/>
    </source>
</evidence>
<keyword evidence="8" id="KW-1185">Reference proteome</keyword>
<keyword evidence="2 6" id="KW-0812">Transmembrane</keyword>
<evidence type="ECO:0000256" key="1">
    <source>
        <dbReference type="ARBA" id="ARBA00004141"/>
    </source>
</evidence>